<organism evidence="2 3">
    <name type="scientific">Dactylosporangium darangshiense</name>
    <dbReference type="NCBI Taxonomy" id="579108"/>
    <lineage>
        <taxon>Bacteria</taxon>
        <taxon>Bacillati</taxon>
        <taxon>Actinomycetota</taxon>
        <taxon>Actinomycetes</taxon>
        <taxon>Micromonosporales</taxon>
        <taxon>Micromonosporaceae</taxon>
        <taxon>Dactylosporangium</taxon>
    </lineage>
</organism>
<dbReference type="EMBL" id="BAABAT010000125">
    <property type="protein sequence ID" value="GAA4264267.1"/>
    <property type="molecule type" value="Genomic_DNA"/>
</dbReference>
<comment type="caution">
    <text evidence="2">The sequence shown here is derived from an EMBL/GenBank/DDBJ whole genome shotgun (WGS) entry which is preliminary data.</text>
</comment>
<dbReference type="Proteomes" id="UP001500620">
    <property type="component" value="Unassembled WGS sequence"/>
</dbReference>
<dbReference type="PANTHER" id="PTHR42791">
    <property type="entry name" value="GNAT FAMILY ACETYLTRANSFERASE"/>
    <property type="match status" value="1"/>
</dbReference>
<keyword evidence="3" id="KW-1185">Reference proteome</keyword>
<dbReference type="RefSeq" id="WP_345144805.1">
    <property type="nucleotide sequence ID" value="NZ_BAABAT010000125.1"/>
</dbReference>
<dbReference type="InterPro" id="IPR052523">
    <property type="entry name" value="Trichothecene_AcTrans"/>
</dbReference>
<accession>A0ABP8DWL5</accession>
<dbReference type="InterPro" id="IPR016181">
    <property type="entry name" value="Acyl_CoA_acyltransferase"/>
</dbReference>
<feature type="domain" description="N-acetyltransferase" evidence="1">
    <location>
        <begin position="126"/>
        <end position="184"/>
    </location>
</feature>
<protein>
    <submittedName>
        <fullName evidence="2">GNAT family N-acetyltransferase</fullName>
    </submittedName>
</protein>
<evidence type="ECO:0000313" key="3">
    <source>
        <dbReference type="Proteomes" id="UP001500620"/>
    </source>
</evidence>
<dbReference type="PANTHER" id="PTHR42791:SF1">
    <property type="entry name" value="N-ACETYLTRANSFERASE DOMAIN-CONTAINING PROTEIN"/>
    <property type="match status" value="1"/>
</dbReference>
<evidence type="ECO:0000259" key="1">
    <source>
        <dbReference type="Pfam" id="PF13508"/>
    </source>
</evidence>
<sequence length="208" mass="23142">MPALAPPRIRAAGPADMDAVARLTATAQVGNEIAHWLVGYDTERVRVYERYFDFVTPWFFEPDNAHGRREVHMTEDGTGAALWVHLDGKFGPDIADYDARLRAACGLAVPRFITLDEVMYTNHPDGQPHAYLAFLSVAPHTQGTGVGSALLKHMHQQLDATGTPAYLEATGPRCSRLYHQHGYVIKRLLPLAPGGPYMRAMWRDPQPR</sequence>
<dbReference type="CDD" id="cd04301">
    <property type="entry name" value="NAT_SF"/>
    <property type="match status" value="1"/>
</dbReference>
<name>A0ABP8DWL5_9ACTN</name>
<proteinExistence type="predicted"/>
<evidence type="ECO:0000313" key="2">
    <source>
        <dbReference type="EMBL" id="GAA4264267.1"/>
    </source>
</evidence>
<gene>
    <name evidence="2" type="ORF">GCM10022255_116310</name>
</gene>
<dbReference type="SUPFAM" id="SSF55729">
    <property type="entry name" value="Acyl-CoA N-acyltransferases (Nat)"/>
    <property type="match status" value="1"/>
</dbReference>
<dbReference type="Gene3D" id="3.40.630.30">
    <property type="match status" value="1"/>
</dbReference>
<dbReference type="Pfam" id="PF13508">
    <property type="entry name" value="Acetyltransf_7"/>
    <property type="match status" value="1"/>
</dbReference>
<dbReference type="InterPro" id="IPR000182">
    <property type="entry name" value="GNAT_dom"/>
</dbReference>
<reference evidence="3" key="1">
    <citation type="journal article" date="2019" name="Int. J. Syst. Evol. Microbiol.">
        <title>The Global Catalogue of Microorganisms (GCM) 10K type strain sequencing project: providing services to taxonomists for standard genome sequencing and annotation.</title>
        <authorList>
            <consortium name="The Broad Institute Genomics Platform"/>
            <consortium name="The Broad Institute Genome Sequencing Center for Infectious Disease"/>
            <person name="Wu L."/>
            <person name="Ma J."/>
        </authorList>
    </citation>
    <scope>NUCLEOTIDE SEQUENCE [LARGE SCALE GENOMIC DNA]</scope>
    <source>
        <strain evidence="3">JCM 17441</strain>
    </source>
</reference>